<dbReference type="VEuPathDB" id="AmoebaDB:NfTy_046130"/>
<accession>A0A6A5BYT8</accession>
<proteinExistence type="predicted"/>
<dbReference type="PANTHER" id="PTHR10845">
    <property type="entry name" value="REGULATOR OF G PROTEIN SIGNALING"/>
    <property type="match status" value="1"/>
</dbReference>
<dbReference type="Pfam" id="PF00615">
    <property type="entry name" value="RGS"/>
    <property type="match status" value="1"/>
</dbReference>
<evidence type="ECO:0000256" key="1">
    <source>
        <dbReference type="SAM" id="MobiDB-lite"/>
    </source>
</evidence>
<dbReference type="RefSeq" id="XP_044564217.1">
    <property type="nucleotide sequence ID" value="XM_044704571.1"/>
</dbReference>
<sequence>MSNPRFSFASKENKQPMPMDDNMNQQQVCENACCSSSSSFFTASSGSSSVNMTRLETFDEMIVYPSGHSVLQLSAHHRLLLVVIKWYGCPLCQKTLNALQGYLSSFLLMNIIPVICHQEDVNTFSKLISHTQLMHCKISTPMKRILMVEKAGIVKHCMAMPTMIKMLITEKRKLFFPSLKEIKEMELMSLFCMHLVKDGEIEQSYFYKSLTERPDYGAFIFKLGRDSKNLNEPMHNNESLTNNEESESSSQITSTHLESSPEEYIPKLMKLFPTMKEIFRAARKHVAIVGCEEHVQQRQQQQNHQLSSLSEEKETSHDDHAEKNSSSATIHEAPHTNRLSIPKRKSSCSSTNSTSSIMSSKQVTVRQVLENATMRNYFKAYLSNIFCLELVIFLEQVIKYKILCKRSHNLESNINTESSIETIDIQIPPTERTLSEKEMKANYIIATFLEEDAMFRINTSKKLINAMQKKLDEKGCTIDLFDEIARDIETSMLVHLFETFKDTNLYREMMQRQSSMANSNN</sequence>
<dbReference type="Proteomes" id="UP000444721">
    <property type="component" value="Unassembled WGS sequence"/>
</dbReference>
<name>A0A6A5BYT8_NAEFO</name>
<feature type="domain" description="RGS" evidence="2">
    <location>
        <begin position="364"/>
        <end position="510"/>
    </location>
</feature>
<dbReference type="SUPFAM" id="SSF48097">
    <property type="entry name" value="Regulator of G-protein signaling, RGS"/>
    <property type="match status" value="1"/>
</dbReference>
<dbReference type="Gene3D" id="1.10.167.10">
    <property type="entry name" value="Regulator of G-protein Signalling 4, domain 2"/>
    <property type="match status" value="1"/>
</dbReference>
<dbReference type="InterPro" id="IPR016137">
    <property type="entry name" value="RGS"/>
</dbReference>
<feature type="region of interest" description="Disordered" evidence="1">
    <location>
        <begin position="298"/>
        <end position="356"/>
    </location>
</feature>
<dbReference type="PANTHER" id="PTHR10845:SF192">
    <property type="entry name" value="DOUBLE HIT, ISOFORM B"/>
    <property type="match status" value="1"/>
</dbReference>
<dbReference type="AlphaFoldDB" id="A0A6A5BYT8"/>
<feature type="compositionally biased region" description="Basic and acidic residues" evidence="1">
    <location>
        <begin position="310"/>
        <end position="323"/>
    </location>
</feature>
<dbReference type="VEuPathDB" id="AmoebaDB:FDP41_001482"/>
<evidence type="ECO:0000259" key="2">
    <source>
        <dbReference type="PROSITE" id="PS50132"/>
    </source>
</evidence>
<reference evidence="3 4" key="1">
    <citation type="journal article" date="2019" name="Sci. Rep.">
        <title>Nanopore sequencing improves the draft genome of the human pathogenic amoeba Naegleria fowleri.</title>
        <authorList>
            <person name="Liechti N."/>
            <person name="Schurch N."/>
            <person name="Bruggmann R."/>
            <person name="Wittwer M."/>
        </authorList>
    </citation>
    <scope>NUCLEOTIDE SEQUENCE [LARGE SCALE GENOMIC DNA]</scope>
    <source>
        <strain evidence="3 4">ATCC 30894</strain>
    </source>
</reference>
<gene>
    <name evidence="3" type="ORF">FDP41_001482</name>
</gene>
<protein>
    <recommendedName>
        <fullName evidence="2">RGS domain-containing protein</fullName>
    </recommendedName>
</protein>
<dbReference type="GeneID" id="68108700"/>
<evidence type="ECO:0000313" key="3">
    <source>
        <dbReference type="EMBL" id="KAF0979504.1"/>
    </source>
</evidence>
<dbReference type="OrthoDB" id="10506607at2759"/>
<evidence type="ECO:0000313" key="4">
    <source>
        <dbReference type="Proteomes" id="UP000444721"/>
    </source>
</evidence>
<feature type="region of interest" description="Disordered" evidence="1">
    <location>
        <begin position="1"/>
        <end position="21"/>
    </location>
</feature>
<organism evidence="3 4">
    <name type="scientific">Naegleria fowleri</name>
    <name type="common">Brain eating amoeba</name>
    <dbReference type="NCBI Taxonomy" id="5763"/>
    <lineage>
        <taxon>Eukaryota</taxon>
        <taxon>Discoba</taxon>
        <taxon>Heterolobosea</taxon>
        <taxon>Tetramitia</taxon>
        <taxon>Eutetramitia</taxon>
        <taxon>Vahlkampfiidae</taxon>
        <taxon>Naegleria</taxon>
    </lineage>
</organism>
<dbReference type="PROSITE" id="PS50132">
    <property type="entry name" value="RGS"/>
    <property type="match status" value="1"/>
</dbReference>
<comment type="caution">
    <text evidence="3">The sequence shown here is derived from an EMBL/GenBank/DDBJ whole genome shotgun (WGS) entry which is preliminary data.</text>
</comment>
<dbReference type="InterPro" id="IPR044926">
    <property type="entry name" value="RGS_subdomain_2"/>
</dbReference>
<dbReference type="InterPro" id="IPR036305">
    <property type="entry name" value="RGS_sf"/>
</dbReference>
<keyword evidence="4" id="KW-1185">Reference proteome</keyword>
<feature type="region of interest" description="Disordered" evidence="1">
    <location>
        <begin position="230"/>
        <end position="260"/>
    </location>
</feature>
<dbReference type="SMART" id="SM00315">
    <property type="entry name" value="RGS"/>
    <property type="match status" value="1"/>
</dbReference>
<feature type="compositionally biased region" description="Low complexity" evidence="1">
    <location>
        <begin position="347"/>
        <end position="356"/>
    </location>
</feature>
<dbReference type="EMBL" id="VFQX01000026">
    <property type="protein sequence ID" value="KAF0979504.1"/>
    <property type="molecule type" value="Genomic_DNA"/>
</dbReference>
<dbReference type="VEuPathDB" id="AmoebaDB:NF0026730"/>
<dbReference type="OMA" id="MNETECK"/>